<dbReference type="InterPro" id="IPR036770">
    <property type="entry name" value="Ankyrin_rpt-contain_sf"/>
</dbReference>
<dbReference type="Proteomes" id="UP000886469">
    <property type="component" value="Unassembled WGS sequence"/>
</dbReference>
<dbReference type="EMBL" id="SPMX01000029">
    <property type="protein sequence ID" value="NMQ05892.1"/>
    <property type="molecule type" value="Genomic_DNA"/>
</dbReference>
<feature type="repeat" description="ANK" evidence="1">
    <location>
        <begin position="18"/>
        <end position="50"/>
    </location>
</feature>
<dbReference type="SUPFAM" id="SSF48403">
    <property type="entry name" value="Ankyrin repeat"/>
    <property type="match status" value="1"/>
</dbReference>
<keyword evidence="1" id="KW-0040">ANK repeat</keyword>
<dbReference type="PROSITE" id="PS50297">
    <property type="entry name" value="ANK_REP_REGION"/>
    <property type="match status" value="1"/>
</dbReference>
<dbReference type="PROSITE" id="PS50088">
    <property type="entry name" value="ANK_REPEAT"/>
    <property type="match status" value="1"/>
</dbReference>
<proteinExistence type="predicted"/>
<name>A0ABX1TCB9_9PROT</name>
<accession>A0ABX1TCB9</accession>
<evidence type="ECO:0000313" key="2">
    <source>
        <dbReference type="EMBL" id="NMQ05892.1"/>
    </source>
</evidence>
<evidence type="ECO:0000256" key="1">
    <source>
        <dbReference type="PROSITE-ProRule" id="PRU00023"/>
    </source>
</evidence>
<organism evidence="2 3">
    <name type="scientific">Candidatus Accumulibacter contiguus</name>
    <dbReference type="NCBI Taxonomy" id="2954381"/>
    <lineage>
        <taxon>Bacteria</taxon>
        <taxon>Pseudomonadati</taxon>
        <taxon>Pseudomonadota</taxon>
        <taxon>Betaproteobacteria</taxon>
        <taxon>Candidatus Accumulibacter</taxon>
    </lineage>
</organism>
<dbReference type="Pfam" id="PF00023">
    <property type="entry name" value="Ank"/>
    <property type="match status" value="1"/>
</dbReference>
<sequence>MVQEMLRLGADPCRRSGDGSNPLFSAVLKMDTEMLRILLDAGADPNAMLRIMLGVGADLQALASECMEESLYDWADFAYRHDVWNSKLPEEARAADRADQDAWLCFLDRLAVKYGKRRPDHLRLLRERGALAMSELRQQSERCSVPAPRGVPPINSPIRHTSCGFPVGLRSSAQATSTVLADATPQTLRPTKRLGNPTRTSL</sequence>
<protein>
    <submittedName>
        <fullName evidence="2">Ankyrin repeat domain-containing protein</fullName>
    </submittedName>
</protein>
<reference evidence="2" key="1">
    <citation type="submission" date="2019-03" db="EMBL/GenBank/DDBJ databases">
        <title>Metabolic reconstructions from genomes of highly enriched 'Candidatus Accumulibacter' and 'Candidatus Competibacter' bioreactor populations.</title>
        <authorList>
            <person name="Annavajhala M.K."/>
            <person name="Welles L."/>
            <person name="Abbas B."/>
            <person name="Sorokin D."/>
            <person name="Park H."/>
            <person name="Van Loosdrecht M."/>
            <person name="Chandran K."/>
        </authorList>
    </citation>
    <scope>NUCLEOTIDE SEQUENCE</scope>
    <source>
        <strain evidence="2">SBR_L</strain>
    </source>
</reference>
<dbReference type="SMART" id="SM00248">
    <property type="entry name" value="ANK"/>
    <property type="match status" value="1"/>
</dbReference>
<keyword evidence="3" id="KW-1185">Reference proteome</keyword>
<evidence type="ECO:0000313" key="3">
    <source>
        <dbReference type="Proteomes" id="UP000886469"/>
    </source>
</evidence>
<comment type="caution">
    <text evidence="2">The sequence shown here is derived from an EMBL/GenBank/DDBJ whole genome shotgun (WGS) entry which is preliminary data.</text>
</comment>
<gene>
    <name evidence="2" type="ORF">E4Q08_11765</name>
</gene>
<dbReference type="Gene3D" id="1.25.40.20">
    <property type="entry name" value="Ankyrin repeat-containing domain"/>
    <property type="match status" value="1"/>
</dbReference>
<dbReference type="InterPro" id="IPR002110">
    <property type="entry name" value="Ankyrin_rpt"/>
</dbReference>